<comment type="caution">
    <text evidence="1">The sequence shown here is derived from an EMBL/GenBank/DDBJ whole genome shotgun (WGS) entry which is preliminary data.</text>
</comment>
<accession>A0ACB8XZD6</accession>
<proteinExistence type="predicted"/>
<reference evidence="2" key="1">
    <citation type="journal article" date="2022" name="Mol. Ecol. Resour.">
        <title>The genomes of chicory, endive, great burdock and yacon provide insights into Asteraceae palaeo-polyploidization history and plant inulin production.</title>
        <authorList>
            <person name="Fan W."/>
            <person name="Wang S."/>
            <person name="Wang H."/>
            <person name="Wang A."/>
            <person name="Jiang F."/>
            <person name="Liu H."/>
            <person name="Zhao H."/>
            <person name="Xu D."/>
            <person name="Zhang Y."/>
        </authorList>
    </citation>
    <scope>NUCLEOTIDE SEQUENCE [LARGE SCALE GENOMIC DNA]</scope>
    <source>
        <strain evidence="2">cv. Yunnan</strain>
    </source>
</reference>
<evidence type="ECO:0000313" key="2">
    <source>
        <dbReference type="Proteomes" id="UP001056120"/>
    </source>
</evidence>
<evidence type="ECO:0000313" key="1">
    <source>
        <dbReference type="EMBL" id="KAI3677094.1"/>
    </source>
</evidence>
<reference evidence="1 2" key="2">
    <citation type="journal article" date="2022" name="Mol. Ecol. Resour.">
        <title>The genomes of chicory, endive, great burdock and yacon provide insights into Asteraceae paleo-polyploidization history and plant inulin production.</title>
        <authorList>
            <person name="Fan W."/>
            <person name="Wang S."/>
            <person name="Wang H."/>
            <person name="Wang A."/>
            <person name="Jiang F."/>
            <person name="Liu H."/>
            <person name="Zhao H."/>
            <person name="Xu D."/>
            <person name="Zhang Y."/>
        </authorList>
    </citation>
    <scope>NUCLEOTIDE SEQUENCE [LARGE SCALE GENOMIC DNA]</scope>
    <source>
        <strain evidence="2">cv. Yunnan</strain>
        <tissue evidence="1">Leaves</tissue>
    </source>
</reference>
<gene>
    <name evidence="1" type="ORF">L1987_86714</name>
</gene>
<sequence>MKNMVCVLEEHAKNLLDIVSEQTDQVYTLQQHFCYLLTTVWKSTTRYGHRKSPLPVRSGIFHIPGVNRDPVRPKSQKMKFTNLGPMSRLVADALDNSQNIPKKDRVPSFNGKPDSRGVGQLAVTLEFPLGRADDDQSLQLPPVISFSINDSEQVVSEHTPVAVAGNHHFRSSKDIVECRFSLTPSAFPTIESKSRPPPKSQPSGKHSLSNPETPLKHSRSKSRKPVMDPNDLNLQPPSTLPNDLSSKFDTEASVSGIGIDDFLKMETGHESFDTLPHKYDPGFTLGLEDRSLSMEFTDIG</sequence>
<dbReference type="Proteomes" id="UP001056120">
    <property type="component" value="Linkage Group LG29"/>
</dbReference>
<name>A0ACB8XZD6_9ASTR</name>
<organism evidence="1 2">
    <name type="scientific">Smallanthus sonchifolius</name>
    <dbReference type="NCBI Taxonomy" id="185202"/>
    <lineage>
        <taxon>Eukaryota</taxon>
        <taxon>Viridiplantae</taxon>
        <taxon>Streptophyta</taxon>
        <taxon>Embryophyta</taxon>
        <taxon>Tracheophyta</taxon>
        <taxon>Spermatophyta</taxon>
        <taxon>Magnoliopsida</taxon>
        <taxon>eudicotyledons</taxon>
        <taxon>Gunneridae</taxon>
        <taxon>Pentapetalae</taxon>
        <taxon>asterids</taxon>
        <taxon>campanulids</taxon>
        <taxon>Asterales</taxon>
        <taxon>Asteraceae</taxon>
        <taxon>Asteroideae</taxon>
        <taxon>Heliantheae alliance</taxon>
        <taxon>Millerieae</taxon>
        <taxon>Smallanthus</taxon>
    </lineage>
</organism>
<keyword evidence="2" id="KW-1185">Reference proteome</keyword>
<protein>
    <submittedName>
        <fullName evidence="1">Uncharacterized protein</fullName>
    </submittedName>
</protein>
<dbReference type="EMBL" id="CM042046">
    <property type="protein sequence ID" value="KAI3677094.1"/>
    <property type="molecule type" value="Genomic_DNA"/>
</dbReference>